<dbReference type="PANTHER" id="PTHR30302">
    <property type="entry name" value="HYDROGENASE 1 MATURATION PROTEASE"/>
    <property type="match status" value="1"/>
</dbReference>
<dbReference type="AlphaFoldDB" id="A0A975SNI2"/>
<dbReference type="Pfam" id="PF01750">
    <property type="entry name" value="HycI"/>
    <property type="match status" value="1"/>
</dbReference>
<feature type="binding site" evidence="7">
    <location>
        <position position="16"/>
    </location>
    <ligand>
        <name>Ni(2+)</name>
        <dbReference type="ChEBI" id="CHEBI:49786"/>
    </ligand>
</feature>
<proteinExistence type="inferred from homology"/>
<dbReference type="InterPro" id="IPR000671">
    <property type="entry name" value="Peptidase_A31"/>
</dbReference>
<keyword evidence="6" id="KW-0378">Hydrolase</keyword>
<keyword evidence="9" id="KW-1185">Reference proteome</keyword>
<keyword evidence="3" id="KW-0645">Protease</keyword>
<dbReference type="KEGG" id="aiq:Azoinq_01490"/>
<dbReference type="PANTHER" id="PTHR30302:SF1">
    <property type="entry name" value="HYDROGENASE 2 MATURATION PROTEASE"/>
    <property type="match status" value="1"/>
</dbReference>
<dbReference type="GO" id="GO:0004190">
    <property type="term" value="F:aspartic-type endopeptidase activity"/>
    <property type="evidence" value="ECO:0007669"/>
    <property type="project" value="UniProtKB-KW"/>
</dbReference>
<keyword evidence="5" id="KW-0064">Aspartyl protease</keyword>
<dbReference type="EMBL" id="CP064782">
    <property type="protein sequence ID" value="QWT49316.1"/>
    <property type="molecule type" value="Genomic_DNA"/>
</dbReference>
<protein>
    <submittedName>
        <fullName evidence="8">HyaD/HybD family hydrogenase maturation endopeptidase</fullName>
    </submittedName>
</protein>
<evidence type="ECO:0000313" key="9">
    <source>
        <dbReference type="Proteomes" id="UP000683428"/>
    </source>
</evidence>
<dbReference type="GO" id="GO:0008047">
    <property type="term" value="F:enzyme activator activity"/>
    <property type="evidence" value="ECO:0007669"/>
    <property type="project" value="InterPro"/>
</dbReference>
<dbReference type="Proteomes" id="UP000683428">
    <property type="component" value="Chromosome"/>
</dbReference>
<evidence type="ECO:0000313" key="8">
    <source>
        <dbReference type="EMBL" id="QWT49316.1"/>
    </source>
</evidence>
<dbReference type="RefSeq" id="WP_216127501.1">
    <property type="nucleotide sequence ID" value="NZ_CP064782.1"/>
</dbReference>
<gene>
    <name evidence="8" type="ORF">Azoinq_01490</name>
</gene>
<keyword evidence="2 7" id="KW-0533">Nickel</keyword>
<evidence type="ECO:0000256" key="6">
    <source>
        <dbReference type="ARBA" id="ARBA00022801"/>
    </source>
</evidence>
<keyword evidence="4 7" id="KW-0479">Metal-binding</keyword>
<feature type="binding site" evidence="7">
    <location>
        <position position="62"/>
    </location>
    <ligand>
        <name>Ni(2+)</name>
        <dbReference type="ChEBI" id="CHEBI:49786"/>
    </ligand>
</feature>
<evidence type="ECO:0000256" key="3">
    <source>
        <dbReference type="ARBA" id="ARBA00022670"/>
    </source>
</evidence>
<sequence>MTSAVLGVGNVLLSDEGIGVRVVDTLGRDYTWPQGLELLDGGTTGMELLEPLEGLDCLIIADAVRVGQEPGSVAVLRGDQVPAFFRTKLSPHQIGLSDVLATLALTGQYPGQVVVVGLQPVSLATGMELTPAAQAALPLMVRTVVEELAAHGITPLSGPAPGAVNGACHLEGAV</sequence>
<evidence type="ECO:0000256" key="2">
    <source>
        <dbReference type="ARBA" id="ARBA00022596"/>
    </source>
</evidence>
<evidence type="ECO:0000256" key="4">
    <source>
        <dbReference type="ARBA" id="ARBA00022723"/>
    </source>
</evidence>
<comment type="similarity">
    <text evidence="1">Belongs to the peptidase A31 family.</text>
</comment>
<name>A0A975SNI2_9RHOO</name>
<dbReference type="NCBIfam" id="TIGR00140">
    <property type="entry name" value="hupD"/>
    <property type="match status" value="1"/>
</dbReference>
<dbReference type="NCBIfam" id="TIGR00072">
    <property type="entry name" value="hydrog_prot"/>
    <property type="match status" value="1"/>
</dbReference>
<reference evidence="8" key="1">
    <citation type="submission" date="2020-11" db="EMBL/GenBank/DDBJ databases">
        <title>Azospira inquinata sp. nov.</title>
        <authorList>
            <person name="Moe W.M."/>
            <person name="Mikes M.C."/>
        </authorList>
    </citation>
    <scope>NUCLEOTIDE SEQUENCE</scope>
    <source>
        <strain evidence="8">Azo-3</strain>
    </source>
</reference>
<dbReference type="CDD" id="cd06062">
    <property type="entry name" value="H2MP_MemB-H2up"/>
    <property type="match status" value="1"/>
</dbReference>
<organism evidence="8 9">
    <name type="scientific">Azospira inquinata</name>
    <dbReference type="NCBI Taxonomy" id="2785627"/>
    <lineage>
        <taxon>Bacteria</taxon>
        <taxon>Pseudomonadati</taxon>
        <taxon>Pseudomonadota</taxon>
        <taxon>Betaproteobacteria</taxon>
        <taxon>Rhodocyclales</taxon>
        <taxon>Rhodocyclaceae</taxon>
        <taxon>Azospira</taxon>
    </lineage>
</organism>
<feature type="binding site" evidence="7">
    <location>
        <position position="92"/>
    </location>
    <ligand>
        <name>Ni(2+)</name>
        <dbReference type="ChEBI" id="CHEBI:49786"/>
    </ligand>
</feature>
<dbReference type="InterPro" id="IPR004419">
    <property type="entry name" value="Pept_A31_hyd_express"/>
</dbReference>
<evidence type="ECO:0000256" key="5">
    <source>
        <dbReference type="ARBA" id="ARBA00022750"/>
    </source>
</evidence>
<dbReference type="FunFam" id="3.40.50.1450:FF:000002">
    <property type="entry name" value="Hydrogenase 1 maturation protease"/>
    <property type="match status" value="1"/>
</dbReference>
<evidence type="ECO:0000256" key="7">
    <source>
        <dbReference type="PIRSR" id="PIRSR604419-1"/>
    </source>
</evidence>
<evidence type="ECO:0000256" key="1">
    <source>
        <dbReference type="ARBA" id="ARBA00006814"/>
    </source>
</evidence>
<accession>A0A975SNI2</accession>
<dbReference type="GO" id="GO:0046872">
    <property type="term" value="F:metal ion binding"/>
    <property type="evidence" value="ECO:0007669"/>
    <property type="project" value="UniProtKB-KW"/>
</dbReference>
<dbReference type="GO" id="GO:0016485">
    <property type="term" value="P:protein processing"/>
    <property type="evidence" value="ECO:0007669"/>
    <property type="project" value="InterPro"/>
</dbReference>